<dbReference type="InterPro" id="IPR014729">
    <property type="entry name" value="Rossmann-like_a/b/a_fold"/>
</dbReference>
<dbReference type="AlphaFoldDB" id="L8GSV3"/>
<protein>
    <submittedName>
        <fullName evidence="6">Cytidyltransferaserelated domain containing protein</fullName>
    </submittedName>
</protein>
<dbReference type="OMA" id="AYIATYC"/>
<evidence type="ECO:0000256" key="4">
    <source>
        <dbReference type="SAM" id="Phobius"/>
    </source>
</evidence>
<reference evidence="6 7" key="1">
    <citation type="journal article" date="2013" name="Genome Biol.">
        <title>Genome of Acanthamoeba castellanii highlights extensive lateral gene transfer and early evolution of tyrosine kinase signaling.</title>
        <authorList>
            <person name="Clarke M."/>
            <person name="Lohan A.J."/>
            <person name="Liu B."/>
            <person name="Lagkouvardos I."/>
            <person name="Roy S."/>
            <person name="Zafar N."/>
            <person name="Bertelli C."/>
            <person name="Schilde C."/>
            <person name="Kianianmomeni A."/>
            <person name="Burglin T.R."/>
            <person name="Frech C."/>
            <person name="Turcotte B."/>
            <person name="Kopec K.O."/>
            <person name="Synnott J.M."/>
            <person name="Choo C."/>
            <person name="Paponov I."/>
            <person name="Finkler A."/>
            <person name="Soon Heng Tan C."/>
            <person name="Hutchins A.P."/>
            <person name="Weinmeier T."/>
            <person name="Rattei T."/>
            <person name="Chu J.S."/>
            <person name="Gimenez G."/>
            <person name="Irimia M."/>
            <person name="Rigden D.J."/>
            <person name="Fitzpatrick D.A."/>
            <person name="Lorenzo-Morales J."/>
            <person name="Bateman A."/>
            <person name="Chiu C.H."/>
            <person name="Tang P."/>
            <person name="Hegemann P."/>
            <person name="Fromm H."/>
            <person name="Raoult D."/>
            <person name="Greub G."/>
            <person name="Miranda-Saavedra D."/>
            <person name="Chen N."/>
            <person name="Nash P."/>
            <person name="Ginger M.L."/>
            <person name="Horn M."/>
            <person name="Schaap P."/>
            <person name="Caler L."/>
            <person name="Loftus B."/>
        </authorList>
    </citation>
    <scope>NUCLEOTIDE SEQUENCE [LARGE SCALE GENOMIC DNA]</scope>
    <source>
        <strain evidence="6 7">Neff</strain>
    </source>
</reference>
<dbReference type="InterPro" id="IPR000462">
    <property type="entry name" value="CDP-OH_P_trans"/>
</dbReference>
<dbReference type="Pfam" id="PF01467">
    <property type="entry name" value="CTP_transf_like"/>
    <property type="match status" value="1"/>
</dbReference>
<gene>
    <name evidence="6" type="ORF">ACA1_224490</name>
</gene>
<dbReference type="GeneID" id="14916661"/>
<dbReference type="EMBL" id="KB008010">
    <property type="protein sequence ID" value="ELR16070.1"/>
    <property type="molecule type" value="Genomic_DNA"/>
</dbReference>
<evidence type="ECO:0000256" key="2">
    <source>
        <dbReference type="ARBA" id="ARBA00010441"/>
    </source>
</evidence>
<dbReference type="InterPro" id="IPR004821">
    <property type="entry name" value="Cyt_trans-like"/>
</dbReference>
<accession>L8GSV3</accession>
<dbReference type="KEGG" id="acan:ACA1_224490"/>
<dbReference type="Proteomes" id="UP000011083">
    <property type="component" value="Unassembled WGS sequence"/>
</dbReference>
<dbReference type="GO" id="GO:0006646">
    <property type="term" value="P:phosphatidylethanolamine biosynthetic process"/>
    <property type="evidence" value="ECO:0007669"/>
    <property type="project" value="UniProtKB-UniPathway"/>
</dbReference>
<evidence type="ECO:0000313" key="6">
    <source>
        <dbReference type="EMBL" id="ELR16070.1"/>
    </source>
</evidence>
<dbReference type="PANTHER" id="PTHR10414">
    <property type="entry name" value="ETHANOLAMINEPHOSPHOTRANSFERASE"/>
    <property type="match status" value="1"/>
</dbReference>
<dbReference type="RefSeq" id="XP_004338083.1">
    <property type="nucleotide sequence ID" value="XM_004338035.1"/>
</dbReference>
<dbReference type="InterPro" id="IPR014472">
    <property type="entry name" value="CHOPT"/>
</dbReference>
<feature type="domain" description="Cytidyltransferase-like" evidence="5">
    <location>
        <begin position="331"/>
        <end position="455"/>
    </location>
</feature>
<dbReference type="GO" id="GO:0016020">
    <property type="term" value="C:membrane"/>
    <property type="evidence" value="ECO:0007669"/>
    <property type="project" value="UniProtKB-SubCell"/>
</dbReference>
<evidence type="ECO:0000259" key="5">
    <source>
        <dbReference type="Pfam" id="PF01467"/>
    </source>
</evidence>
<dbReference type="GO" id="GO:0016780">
    <property type="term" value="F:phosphotransferase activity, for other substituted phosphate groups"/>
    <property type="evidence" value="ECO:0007669"/>
    <property type="project" value="InterPro"/>
</dbReference>
<keyword evidence="4" id="KW-0812">Transmembrane</keyword>
<dbReference type="OrthoDB" id="40021at2759"/>
<comment type="similarity">
    <text evidence="2">Belongs to the CDP-alcohol phosphatidyltransferase class-I family.</text>
</comment>
<evidence type="ECO:0000256" key="3">
    <source>
        <dbReference type="ARBA" id="ARBA00023136"/>
    </source>
</evidence>
<dbReference type="InterPro" id="IPR043130">
    <property type="entry name" value="CDP-OH_PTrfase_TM_dom"/>
</dbReference>
<evidence type="ECO:0000256" key="1">
    <source>
        <dbReference type="ARBA" id="ARBA00004370"/>
    </source>
</evidence>
<dbReference type="NCBIfam" id="TIGR00125">
    <property type="entry name" value="cyt_tran_rel"/>
    <property type="match status" value="1"/>
</dbReference>
<feature type="transmembrane region" description="Helical" evidence="4">
    <location>
        <begin position="285"/>
        <end position="309"/>
    </location>
</feature>
<feature type="transmembrane region" description="Helical" evidence="4">
    <location>
        <begin position="166"/>
        <end position="191"/>
    </location>
</feature>
<dbReference type="Gene3D" id="3.40.50.620">
    <property type="entry name" value="HUPs"/>
    <property type="match status" value="1"/>
</dbReference>
<comment type="subcellular location">
    <subcellularLocation>
        <location evidence="1">Membrane</location>
    </subcellularLocation>
</comment>
<keyword evidence="4" id="KW-1133">Transmembrane helix</keyword>
<proteinExistence type="inferred from homology"/>
<feature type="transmembrane region" description="Helical" evidence="4">
    <location>
        <begin position="50"/>
        <end position="70"/>
    </location>
</feature>
<dbReference type="PANTHER" id="PTHR10414:SF37">
    <property type="entry name" value="BB IN A BOXCAR, ISOFORM C"/>
    <property type="match status" value="1"/>
</dbReference>
<feature type="transmembrane region" description="Helical" evidence="4">
    <location>
        <begin position="229"/>
        <end position="247"/>
    </location>
</feature>
<dbReference type="Pfam" id="PF01066">
    <property type="entry name" value="CDP-OH_P_transf"/>
    <property type="match status" value="1"/>
</dbReference>
<feature type="transmembrane region" description="Helical" evidence="4">
    <location>
        <begin position="253"/>
        <end position="273"/>
    </location>
</feature>
<keyword evidence="6" id="KW-0808">Transferase</keyword>
<feature type="transmembrane region" description="Helical" evidence="4">
    <location>
        <begin position="77"/>
        <end position="95"/>
    </location>
</feature>
<feature type="transmembrane region" description="Helical" evidence="4">
    <location>
        <begin position="115"/>
        <end position="138"/>
    </location>
</feature>
<dbReference type="SUPFAM" id="SSF52374">
    <property type="entry name" value="Nucleotidylyl transferase"/>
    <property type="match status" value="1"/>
</dbReference>
<evidence type="ECO:0000313" key="7">
    <source>
        <dbReference type="Proteomes" id="UP000011083"/>
    </source>
</evidence>
<dbReference type="Gene3D" id="1.20.120.1760">
    <property type="match status" value="1"/>
</dbReference>
<dbReference type="UniPathway" id="UPA00558">
    <property type="reaction ID" value="UER00742"/>
</dbReference>
<keyword evidence="7" id="KW-1185">Reference proteome</keyword>
<dbReference type="VEuPathDB" id="AmoebaDB:ACA1_224490"/>
<organism evidence="6 7">
    <name type="scientific">Acanthamoeba castellanii (strain ATCC 30010 / Neff)</name>
    <dbReference type="NCBI Taxonomy" id="1257118"/>
    <lineage>
        <taxon>Eukaryota</taxon>
        <taxon>Amoebozoa</taxon>
        <taxon>Discosea</taxon>
        <taxon>Longamoebia</taxon>
        <taxon>Centramoebida</taxon>
        <taxon>Acanthamoebidae</taxon>
        <taxon>Acanthamoeba</taxon>
    </lineage>
</organism>
<sequence length="462" mass="52563">MPLNLWDWFLTPPEKANVARFTARIEDRSITSKVMAPFWDYVAQFVPDHVAPNVLSLSGLMCLVHAYYLCYMYMDQFPRLITAAAVILAFAFQTLDSIDGRHARRIRNHSPIGELFAFCCANVGTIFLSLVLCAIVGIKDTDLQWYIVQTAQVLFMHKHFSAFRNGVLRFSILTGPGEALFAFNIIALVRAVVGLDWFYALLHTLPIDFTLQQAALLLPKEHYSTRNGLVFCLLYRVIPALTIQFVVGRARSTHWDIICDGIFMSVVTSDLILATMAKRELHPWVVVFAMLSLFHNLATFSVCLFYYVAVFADLCHEMNLPMFSVCRNVYASGVFDLCHVGHMRLFENALRFGTRLYVGVCNDEDCEVYKRRPIMTHKERCEAVAACKFVHEVIPNAPCFDLPVQFLLKHNIHVVALSPEYDTPDDQFYAGARELGITKVLPRTEGMSTSELIRRIKDHPNL</sequence>
<keyword evidence="3 4" id="KW-0472">Membrane</keyword>
<name>L8GSV3_ACACF</name>
<dbReference type="STRING" id="1257118.L8GSV3"/>